<evidence type="ECO:0000256" key="8">
    <source>
        <dbReference type="RuleBase" id="RU361257"/>
    </source>
</evidence>
<dbReference type="InterPro" id="IPR012263">
    <property type="entry name" value="M_m6A_EcoRV"/>
</dbReference>
<dbReference type="PRINTS" id="PR00505">
    <property type="entry name" value="D12N6MTFRASE"/>
</dbReference>
<protein>
    <recommendedName>
        <fullName evidence="2 8">Site-specific DNA-methyltransferase (adenine-specific)</fullName>
        <ecNumber evidence="2 8">2.1.1.72</ecNumber>
    </recommendedName>
</protein>
<dbReference type="Gene3D" id="1.10.1020.10">
    <property type="entry name" value="Adenine-specific Methyltransferase, Domain 2"/>
    <property type="match status" value="1"/>
</dbReference>
<comment type="caution">
    <text evidence="9">The sequence shown here is derived from an EMBL/GenBank/DDBJ whole genome shotgun (WGS) entry which is preliminary data.</text>
</comment>
<dbReference type="RefSeq" id="WP_057753400.1">
    <property type="nucleotide sequence ID" value="NZ_JQBP01000001.1"/>
</dbReference>
<feature type="binding site" evidence="7">
    <location>
        <position position="14"/>
    </location>
    <ligand>
        <name>S-adenosyl-L-methionine</name>
        <dbReference type="ChEBI" id="CHEBI:59789"/>
    </ligand>
</feature>
<keyword evidence="5 8" id="KW-0949">S-adenosyl-L-methionine</keyword>
<dbReference type="OrthoDB" id="9805629at2"/>
<dbReference type="Proteomes" id="UP000051655">
    <property type="component" value="Unassembled WGS sequence"/>
</dbReference>
<gene>
    <name evidence="9" type="ORF">IV73_GL000149</name>
</gene>
<evidence type="ECO:0000256" key="1">
    <source>
        <dbReference type="ARBA" id="ARBA00006594"/>
    </source>
</evidence>
<dbReference type="PROSITE" id="PS00092">
    <property type="entry name" value="N6_MTASE"/>
    <property type="match status" value="1"/>
</dbReference>
<evidence type="ECO:0000256" key="7">
    <source>
        <dbReference type="PIRSR" id="PIRSR000398-1"/>
    </source>
</evidence>
<evidence type="ECO:0000256" key="4">
    <source>
        <dbReference type="ARBA" id="ARBA00022679"/>
    </source>
</evidence>
<evidence type="ECO:0000256" key="3">
    <source>
        <dbReference type="ARBA" id="ARBA00022603"/>
    </source>
</evidence>
<proteinExistence type="inferred from homology"/>
<keyword evidence="3 8" id="KW-0489">Methyltransferase</keyword>
<comment type="catalytic activity">
    <reaction evidence="6 8">
        <text>a 2'-deoxyadenosine in DNA + S-adenosyl-L-methionine = an N(6)-methyl-2'-deoxyadenosine in DNA + S-adenosyl-L-homocysteine + H(+)</text>
        <dbReference type="Rhea" id="RHEA:15197"/>
        <dbReference type="Rhea" id="RHEA-COMP:12418"/>
        <dbReference type="Rhea" id="RHEA-COMP:12419"/>
        <dbReference type="ChEBI" id="CHEBI:15378"/>
        <dbReference type="ChEBI" id="CHEBI:57856"/>
        <dbReference type="ChEBI" id="CHEBI:59789"/>
        <dbReference type="ChEBI" id="CHEBI:90615"/>
        <dbReference type="ChEBI" id="CHEBI:90616"/>
        <dbReference type="EC" id="2.1.1.72"/>
    </reaction>
</comment>
<dbReference type="NCBIfam" id="TIGR00571">
    <property type="entry name" value="dam"/>
    <property type="match status" value="1"/>
</dbReference>
<dbReference type="PIRSF" id="PIRSF000398">
    <property type="entry name" value="M_m6A_EcoRV"/>
    <property type="match status" value="1"/>
</dbReference>
<dbReference type="GO" id="GO:0006298">
    <property type="term" value="P:mismatch repair"/>
    <property type="evidence" value="ECO:0007669"/>
    <property type="project" value="TreeGrafter"/>
</dbReference>
<dbReference type="EMBL" id="JQBP01000001">
    <property type="protein sequence ID" value="KRN75657.1"/>
    <property type="molecule type" value="Genomic_DNA"/>
</dbReference>
<dbReference type="EC" id="2.1.1.72" evidence="2 8"/>
<dbReference type="GO" id="GO:0009007">
    <property type="term" value="F:site-specific DNA-methyltransferase (adenine-specific) activity"/>
    <property type="evidence" value="ECO:0007669"/>
    <property type="project" value="UniProtKB-UniRule"/>
</dbReference>
<evidence type="ECO:0000256" key="5">
    <source>
        <dbReference type="ARBA" id="ARBA00022691"/>
    </source>
</evidence>
<accession>A0A0R2JE79</accession>
<dbReference type="PANTHER" id="PTHR30481">
    <property type="entry name" value="DNA ADENINE METHYLASE"/>
    <property type="match status" value="1"/>
</dbReference>
<organism evidence="9 10">
    <name type="scientific">Weissella kandleri</name>
    <dbReference type="NCBI Taxonomy" id="1616"/>
    <lineage>
        <taxon>Bacteria</taxon>
        <taxon>Bacillati</taxon>
        <taxon>Bacillota</taxon>
        <taxon>Bacilli</taxon>
        <taxon>Lactobacillales</taxon>
        <taxon>Lactobacillaceae</taxon>
        <taxon>Weissella</taxon>
    </lineage>
</organism>
<dbReference type="Pfam" id="PF02086">
    <property type="entry name" value="MethyltransfD12"/>
    <property type="match status" value="1"/>
</dbReference>
<dbReference type="InterPro" id="IPR012327">
    <property type="entry name" value="MeTrfase_D12"/>
</dbReference>
<dbReference type="PATRIC" id="fig|1616.3.peg.155"/>
<dbReference type="STRING" id="1616.IV73_GL000149"/>
<evidence type="ECO:0000313" key="9">
    <source>
        <dbReference type="EMBL" id="KRN75657.1"/>
    </source>
</evidence>
<reference evidence="9 10" key="1">
    <citation type="journal article" date="2015" name="Genome Announc.">
        <title>Expanding the biotechnology potential of lactobacilli through comparative genomics of 213 strains and associated genera.</title>
        <authorList>
            <person name="Sun Z."/>
            <person name="Harris H.M."/>
            <person name="McCann A."/>
            <person name="Guo C."/>
            <person name="Argimon S."/>
            <person name="Zhang W."/>
            <person name="Yang X."/>
            <person name="Jeffery I.B."/>
            <person name="Cooney J.C."/>
            <person name="Kagawa T.F."/>
            <person name="Liu W."/>
            <person name="Song Y."/>
            <person name="Salvetti E."/>
            <person name="Wrobel A."/>
            <person name="Rasinkangas P."/>
            <person name="Parkhill J."/>
            <person name="Rea M.C."/>
            <person name="O'Sullivan O."/>
            <person name="Ritari J."/>
            <person name="Douillard F.P."/>
            <person name="Paul Ross R."/>
            <person name="Yang R."/>
            <person name="Briner A.E."/>
            <person name="Felis G.E."/>
            <person name="de Vos W.M."/>
            <person name="Barrangou R."/>
            <person name="Klaenhammer T.R."/>
            <person name="Caufield P.W."/>
            <person name="Cui Y."/>
            <person name="Zhang H."/>
            <person name="O'Toole P.W."/>
        </authorList>
    </citation>
    <scope>NUCLEOTIDE SEQUENCE [LARGE SCALE GENOMIC DNA]</scope>
    <source>
        <strain evidence="9 10">DSM 20593</strain>
    </source>
</reference>
<comment type="similarity">
    <text evidence="1 8">Belongs to the N(4)/N(6)-methyltransferase family.</text>
</comment>
<dbReference type="Gene3D" id="3.40.50.150">
    <property type="entry name" value="Vaccinia Virus protein VP39"/>
    <property type="match status" value="1"/>
</dbReference>
<dbReference type="InterPro" id="IPR029063">
    <property type="entry name" value="SAM-dependent_MTases_sf"/>
</dbReference>
<dbReference type="AlphaFoldDB" id="A0A0R2JE79"/>
<feature type="binding site" evidence="7">
    <location>
        <position position="18"/>
    </location>
    <ligand>
        <name>S-adenosyl-L-methionine</name>
        <dbReference type="ChEBI" id="CHEBI:59789"/>
    </ligand>
</feature>
<dbReference type="SUPFAM" id="SSF53335">
    <property type="entry name" value="S-adenosyl-L-methionine-dependent methyltransferases"/>
    <property type="match status" value="1"/>
</dbReference>
<dbReference type="GO" id="GO:0043565">
    <property type="term" value="F:sequence-specific DNA binding"/>
    <property type="evidence" value="ECO:0007669"/>
    <property type="project" value="TreeGrafter"/>
</dbReference>
<feature type="binding site" evidence="7">
    <location>
        <position position="59"/>
    </location>
    <ligand>
        <name>S-adenosyl-L-methionine</name>
        <dbReference type="ChEBI" id="CHEBI:59789"/>
    </ligand>
</feature>
<dbReference type="GO" id="GO:1904047">
    <property type="term" value="F:S-adenosyl-L-methionine binding"/>
    <property type="evidence" value="ECO:0007669"/>
    <property type="project" value="TreeGrafter"/>
</dbReference>
<keyword evidence="10" id="KW-1185">Reference proteome</keyword>
<feature type="binding site" evidence="7">
    <location>
        <position position="191"/>
    </location>
    <ligand>
        <name>S-adenosyl-L-methionine</name>
        <dbReference type="ChEBI" id="CHEBI:59789"/>
    </ligand>
</feature>
<keyword evidence="4 8" id="KW-0808">Transferase</keyword>
<dbReference type="PANTHER" id="PTHR30481:SF3">
    <property type="entry name" value="DNA ADENINE METHYLASE"/>
    <property type="match status" value="1"/>
</dbReference>
<dbReference type="InterPro" id="IPR023095">
    <property type="entry name" value="Ade_MeTrfase_dom_2"/>
</dbReference>
<evidence type="ECO:0000313" key="10">
    <source>
        <dbReference type="Proteomes" id="UP000051655"/>
    </source>
</evidence>
<dbReference type="InterPro" id="IPR002052">
    <property type="entry name" value="DNA_methylase_N6_adenine_CS"/>
</dbReference>
<dbReference type="GO" id="GO:0032259">
    <property type="term" value="P:methylation"/>
    <property type="evidence" value="ECO:0007669"/>
    <property type="project" value="UniProtKB-KW"/>
</dbReference>
<evidence type="ECO:0000256" key="2">
    <source>
        <dbReference type="ARBA" id="ARBA00011900"/>
    </source>
</evidence>
<dbReference type="GO" id="GO:0009307">
    <property type="term" value="P:DNA restriction-modification system"/>
    <property type="evidence" value="ECO:0007669"/>
    <property type="project" value="InterPro"/>
</dbReference>
<name>A0A0R2JE79_9LACO</name>
<sequence>MKKKNLLVKPFVKWAGGKRQLLEDIEYFLPKGIKNYYEPFVGGGAVFLSMQFKNTTINDFNSELTNAYMVVKNNVEELIEVLRMHQNNNSSDYYYSVRAWDRNYEIDKKTDIERAARFIYLNKTGFNGLFRVNSQGQINVPYGSYKNPAIVNEDILRADSRYLNENNIKILNGDYAEALKGVQRGDFVYLDPPYAPVSEDKNSFVGYTLNGFGFEEQQRLLSIFDELTKKGVYAMMSNSSVPAIHDLYKKYAKTTAIVGATRNINSKSSGRNKVDEVIVMNYNYKNNEIIKD</sequence>
<evidence type="ECO:0000256" key="6">
    <source>
        <dbReference type="ARBA" id="ARBA00047942"/>
    </source>
</evidence>